<gene>
    <name evidence="3" type="ORF">CEPIT_LOCUS33136</name>
</gene>
<evidence type="ECO:0000256" key="1">
    <source>
        <dbReference type="SAM" id="MobiDB-lite"/>
    </source>
</evidence>
<reference evidence="3" key="1">
    <citation type="submission" date="2022-07" db="EMBL/GenBank/DDBJ databases">
        <authorList>
            <person name="Macas J."/>
            <person name="Novak P."/>
            <person name="Neumann P."/>
        </authorList>
    </citation>
    <scope>NUCLEOTIDE SEQUENCE</scope>
</reference>
<dbReference type="AlphaFoldDB" id="A0AAV0FDN6"/>
<keyword evidence="2" id="KW-1133">Transmembrane helix</keyword>
<keyword evidence="2" id="KW-0472">Membrane</keyword>
<dbReference type="Proteomes" id="UP001152523">
    <property type="component" value="Unassembled WGS sequence"/>
</dbReference>
<comment type="caution">
    <text evidence="3">The sequence shown here is derived from an EMBL/GenBank/DDBJ whole genome shotgun (WGS) entry which is preliminary data.</text>
</comment>
<evidence type="ECO:0000313" key="3">
    <source>
        <dbReference type="EMBL" id="CAH9133684.1"/>
    </source>
</evidence>
<feature type="region of interest" description="Disordered" evidence="1">
    <location>
        <begin position="56"/>
        <end position="79"/>
    </location>
</feature>
<dbReference type="PANTHER" id="PTHR37746:SF1">
    <property type="entry name" value="TRANSMEMBRANE PROTEIN"/>
    <property type="match status" value="1"/>
</dbReference>
<evidence type="ECO:0000313" key="4">
    <source>
        <dbReference type="Proteomes" id="UP001152523"/>
    </source>
</evidence>
<protein>
    <submittedName>
        <fullName evidence="3">Uncharacterized protein</fullName>
    </submittedName>
</protein>
<evidence type="ECO:0000256" key="2">
    <source>
        <dbReference type="SAM" id="Phobius"/>
    </source>
</evidence>
<feature type="transmembrane region" description="Helical" evidence="2">
    <location>
        <begin position="26"/>
        <end position="46"/>
    </location>
</feature>
<dbReference type="PANTHER" id="PTHR37746">
    <property type="entry name" value="TRANSMEMBRANE PROTEIN"/>
    <property type="match status" value="1"/>
</dbReference>
<dbReference type="EMBL" id="CAMAPF010000977">
    <property type="protein sequence ID" value="CAH9133684.1"/>
    <property type="molecule type" value="Genomic_DNA"/>
</dbReference>
<sequence length="207" mass="23294">MAFFSAIVAFSTLIFLYSPHPFWESFYSPLLVLTFALLLSILRLIASRRPARFGETEVGPVGPSSCDSPADAKCPGPDPNPIHDGLILDRNARSAEEAIDEEYDGENDGVLHGKRGLDLGAAIERYDSLALCYPETDSDCSSSDGEFTEIGEWRDEYSGGWEEEREEMMIEIKLDWERRPNKVVVEEDNLIEIDLSPNREFCDEFSD</sequence>
<proteinExistence type="predicted"/>
<keyword evidence="2" id="KW-0812">Transmembrane</keyword>
<name>A0AAV0FDN6_9ASTE</name>
<accession>A0AAV0FDN6</accession>
<organism evidence="3 4">
    <name type="scientific">Cuscuta epithymum</name>
    <dbReference type="NCBI Taxonomy" id="186058"/>
    <lineage>
        <taxon>Eukaryota</taxon>
        <taxon>Viridiplantae</taxon>
        <taxon>Streptophyta</taxon>
        <taxon>Embryophyta</taxon>
        <taxon>Tracheophyta</taxon>
        <taxon>Spermatophyta</taxon>
        <taxon>Magnoliopsida</taxon>
        <taxon>eudicotyledons</taxon>
        <taxon>Gunneridae</taxon>
        <taxon>Pentapetalae</taxon>
        <taxon>asterids</taxon>
        <taxon>lamiids</taxon>
        <taxon>Solanales</taxon>
        <taxon>Convolvulaceae</taxon>
        <taxon>Cuscuteae</taxon>
        <taxon>Cuscuta</taxon>
        <taxon>Cuscuta subgen. Cuscuta</taxon>
    </lineage>
</organism>
<keyword evidence="4" id="KW-1185">Reference proteome</keyword>